<accession>A0A8T0BL54</accession>
<evidence type="ECO:0000313" key="2">
    <source>
        <dbReference type="EMBL" id="KAF7707839.1"/>
    </source>
</evidence>
<keyword evidence="3" id="KW-1185">Reference proteome</keyword>
<reference evidence="2" key="1">
    <citation type="submission" date="2020-08" db="EMBL/GenBank/DDBJ databases">
        <title>Chromosome-level assembly of Southern catfish (Silurus meridionalis) provides insights into visual adaptation to the nocturnal and benthic lifestyles.</title>
        <authorList>
            <person name="Zhang Y."/>
            <person name="Wang D."/>
            <person name="Peng Z."/>
        </authorList>
    </citation>
    <scope>NUCLEOTIDE SEQUENCE</scope>
    <source>
        <strain evidence="2">SWU-2019-XX</strain>
        <tissue evidence="2">Muscle</tissue>
    </source>
</reference>
<feature type="compositionally biased region" description="Low complexity" evidence="1">
    <location>
        <begin position="88"/>
        <end position="97"/>
    </location>
</feature>
<organism evidence="2 3">
    <name type="scientific">Silurus meridionalis</name>
    <name type="common">Southern catfish</name>
    <name type="synonym">Silurus soldatovi meridionalis</name>
    <dbReference type="NCBI Taxonomy" id="175797"/>
    <lineage>
        <taxon>Eukaryota</taxon>
        <taxon>Metazoa</taxon>
        <taxon>Chordata</taxon>
        <taxon>Craniata</taxon>
        <taxon>Vertebrata</taxon>
        <taxon>Euteleostomi</taxon>
        <taxon>Actinopterygii</taxon>
        <taxon>Neopterygii</taxon>
        <taxon>Teleostei</taxon>
        <taxon>Ostariophysi</taxon>
        <taxon>Siluriformes</taxon>
        <taxon>Siluridae</taxon>
        <taxon>Silurus</taxon>
    </lineage>
</organism>
<evidence type="ECO:0000256" key="1">
    <source>
        <dbReference type="SAM" id="MobiDB-lite"/>
    </source>
</evidence>
<feature type="region of interest" description="Disordered" evidence="1">
    <location>
        <begin position="88"/>
        <end position="118"/>
    </location>
</feature>
<protein>
    <submittedName>
        <fullName evidence="2">Uncharacterized protein</fullName>
    </submittedName>
</protein>
<sequence length="230" mass="25938">MVKMQTNNVVRVKFKDSKRYIFSSKPFTFQSFLECVAKKFDLPTLDVKVFDDSKTEVDEEAFRYLLTRPDLGVLEIVIPGTANIDDSLSSSSLGDTEGTSESDDTAMLIRSPPEKNQAEERRLAKMIEDILKTSPGGEKVINEYARTKGLSDARRRDMVKILVAHLTNEHGLMTGRRQAAWRRLSPHRDELLGGDRVLTGTSCLEETESLQGRAAWRRPSPYRDELLGGD</sequence>
<gene>
    <name evidence="2" type="ORF">HF521_016896</name>
</gene>
<dbReference type="AlphaFoldDB" id="A0A8T0BL54"/>
<evidence type="ECO:0000313" key="3">
    <source>
        <dbReference type="Proteomes" id="UP000606274"/>
    </source>
</evidence>
<name>A0A8T0BL54_SILME</name>
<proteinExistence type="predicted"/>
<dbReference type="Proteomes" id="UP000606274">
    <property type="component" value="Unassembled WGS sequence"/>
</dbReference>
<comment type="caution">
    <text evidence="2">The sequence shown here is derived from an EMBL/GenBank/DDBJ whole genome shotgun (WGS) entry which is preliminary data.</text>
</comment>
<dbReference type="EMBL" id="JABFDY010000004">
    <property type="protein sequence ID" value="KAF7707839.1"/>
    <property type="molecule type" value="Genomic_DNA"/>
</dbReference>